<dbReference type="Pfam" id="PF20271">
    <property type="entry name" value="CATASP"/>
    <property type="match status" value="1"/>
</dbReference>
<accession>A0ABW1HNG0</accession>
<protein>
    <submittedName>
        <fullName evidence="3">CATRA system-associated protein</fullName>
    </submittedName>
</protein>
<sequence>MDRPEREASAARLDPRTIRDLVSMLREAQGWRLTDGKWQEVGRLVEDVEKALAGGDAAALRRLTDTLEVAGEVRITRIGAASTPQPVPPPIRDRLNRLVHQLSPPSGGRAGGAAGDRPSRR</sequence>
<evidence type="ECO:0000259" key="2">
    <source>
        <dbReference type="Pfam" id="PF20271"/>
    </source>
</evidence>
<feature type="region of interest" description="Disordered" evidence="1">
    <location>
        <begin position="78"/>
        <end position="121"/>
    </location>
</feature>
<dbReference type="Proteomes" id="UP001596207">
    <property type="component" value="Unassembled WGS sequence"/>
</dbReference>
<evidence type="ECO:0000313" key="3">
    <source>
        <dbReference type="EMBL" id="MFC5941719.1"/>
    </source>
</evidence>
<gene>
    <name evidence="3" type="ORF">ACFPZ4_09535</name>
</gene>
<comment type="caution">
    <text evidence="3">The sequence shown here is derived from an EMBL/GenBank/DDBJ whole genome shotgun (WGS) entry which is preliminary data.</text>
</comment>
<feature type="domain" description="CATRA-Associated Small Protein" evidence="2">
    <location>
        <begin position="20"/>
        <end position="105"/>
    </location>
</feature>
<dbReference type="InterPro" id="IPR046924">
    <property type="entry name" value="CATASP"/>
</dbReference>
<name>A0ABW1HNG0_9ACTN</name>
<dbReference type="EMBL" id="JBHSQQ010000038">
    <property type="protein sequence ID" value="MFC5941719.1"/>
    <property type="molecule type" value="Genomic_DNA"/>
</dbReference>
<keyword evidence="4" id="KW-1185">Reference proteome</keyword>
<dbReference type="RefSeq" id="WP_353898868.1">
    <property type="nucleotide sequence ID" value="NZ_CP158970.1"/>
</dbReference>
<evidence type="ECO:0000313" key="4">
    <source>
        <dbReference type="Proteomes" id="UP001596207"/>
    </source>
</evidence>
<proteinExistence type="predicted"/>
<evidence type="ECO:0000256" key="1">
    <source>
        <dbReference type="SAM" id="MobiDB-lite"/>
    </source>
</evidence>
<organism evidence="3 4">
    <name type="scientific">Micromonospora harpali</name>
    <dbReference type="NCBI Taxonomy" id="1490225"/>
    <lineage>
        <taxon>Bacteria</taxon>
        <taxon>Bacillati</taxon>
        <taxon>Actinomycetota</taxon>
        <taxon>Actinomycetes</taxon>
        <taxon>Micromonosporales</taxon>
        <taxon>Micromonosporaceae</taxon>
        <taxon>Micromonospora</taxon>
    </lineage>
</organism>
<reference evidence="4" key="1">
    <citation type="journal article" date="2019" name="Int. J. Syst. Evol. Microbiol.">
        <title>The Global Catalogue of Microorganisms (GCM) 10K type strain sequencing project: providing services to taxonomists for standard genome sequencing and annotation.</title>
        <authorList>
            <consortium name="The Broad Institute Genomics Platform"/>
            <consortium name="The Broad Institute Genome Sequencing Center for Infectious Disease"/>
            <person name="Wu L."/>
            <person name="Ma J."/>
        </authorList>
    </citation>
    <scope>NUCLEOTIDE SEQUENCE [LARGE SCALE GENOMIC DNA]</scope>
    <source>
        <strain evidence="4">CGMCC 4.7173</strain>
    </source>
</reference>